<feature type="compositionally biased region" description="Polar residues" evidence="1">
    <location>
        <begin position="118"/>
        <end position="129"/>
    </location>
</feature>
<dbReference type="STRING" id="48936.NJ75_02453"/>
<feature type="region of interest" description="Disordered" evidence="1">
    <location>
        <begin position="204"/>
        <end position="223"/>
    </location>
</feature>
<feature type="compositionally biased region" description="Polar residues" evidence="1">
    <location>
        <begin position="147"/>
        <end position="167"/>
    </location>
</feature>
<keyword evidence="3" id="KW-1185">Reference proteome</keyword>
<comment type="caution">
    <text evidence="2">The sequence shown here is derived from an EMBL/GenBank/DDBJ whole genome shotgun (WGS) entry which is preliminary data.</text>
</comment>
<dbReference type="Proteomes" id="UP000031338">
    <property type="component" value="Unassembled WGS sequence"/>
</dbReference>
<protein>
    <submittedName>
        <fullName evidence="2">Uncharacterized protein</fullName>
    </submittedName>
</protein>
<dbReference type="PATRIC" id="fig|48936.3.peg.2462"/>
<name>A0A0B8ZHW0_9SPHN</name>
<sequence length="351" mass="37247">MSLHASGTNATIDLFEHHLVITRRQRGFLFDGPDAEHMIPLASIKSVQFFRPGFLSPGKIVLVLAAGTATRTGTPTDPNTVFFSKRQLVPFENVLRAIQAAIATPSIERLAMAAQQQRSIDSYQPSPTSEGLKRIGPAIGSREHSGHWSNSESSRQGSAQRTSSEPASTGGVWRDMPVIGKVAVVLFGLFMFLIVIGMNSPDAGETEGGDIGATSPAESGPPADQMLADWSEFVTGESSSGPVALIDGSGKPGEFCNGSDGKVGMQFGRAPSDTGLRISDYFYRSDVGRSTSYIGAFSFDPATKSLSALRLMKIRTGTDEGEDAPDMVMTVEQISPGVVSVDGAQFHACIL</sequence>
<gene>
    <name evidence="2" type="ORF">NJ75_02453</name>
</gene>
<dbReference type="RefSeq" id="WP_039334859.1">
    <property type="nucleotide sequence ID" value="NZ_JRVC01000011.1"/>
</dbReference>
<reference evidence="2 3" key="1">
    <citation type="submission" date="2014-10" db="EMBL/GenBank/DDBJ databases">
        <title>Draft genome sequence of Novosphingobium subterraneum DSM 12447.</title>
        <authorList>
            <person name="Gan H.M."/>
            <person name="Gan H.Y."/>
            <person name="Savka M.A."/>
        </authorList>
    </citation>
    <scope>NUCLEOTIDE SEQUENCE [LARGE SCALE GENOMIC DNA]</scope>
    <source>
        <strain evidence="2 3">DSM 12447</strain>
    </source>
</reference>
<proteinExistence type="predicted"/>
<dbReference type="AlphaFoldDB" id="A0A0B8ZHW0"/>
<dbReference type="EMBL" id="JRVC01000011">
    <property type="protein sequence ID" value="KHS45848.1"/>
    <property type="molecule type" value="Genomic_DNA"/>
</dbReference>
<feature type="region of interest" description="Disordered" evidence="1">
    <location>
        <begin position="118"/>
        <end position="172"/>
    </location>
</feature>
<evidence type="ECO:0000313" key="2">
    <source>
        <dbReference type="EMBL" id="KHS45848.1"/>
    </source>
</evidence>
<evidence type="ECO:0000256" key="1">
    <source>
        <dbReference type="SAM" id="MobiDB-lite"/>
    </source>
</evidence>
<evidence type="ECO:0000313" key="3">
    <source>
        <dbReference type="Proteomes" id="UP000031338"/>
    </source>
</evidence>
<organism evidence="2 3">
    <name type="scientific">Novosphingobium subterraneum</name>
    <dbReference type="NCBI Taxonomy" id="48936"/>
    <lineage>
        <taxon>Bacteria</taxon>
        <taxon>Pseudomonadati</taxon>
        <taxon>Pseudomonadota</taxon>
        <taxon>Alphaproteobacteria</taxon>
        <taxon>Sphingomonadales</taxon>
        <taxon>Sphingomonadaceae</taxon>
        <taxon>Novosphingobium</taxon>
    </lineage>
</organism>
<accession>A0A0B8ZHW0</accession>